<dbReference type="InterPro" id="IPR000594">
    <property type="entry name" value="ThiF_NAD_FAD-bd"/>
</dbReference>
<keyword evidence="2" id="KW-0548">Nucleotidyltransferase</keyword>
<dbReference type="GO" id="GO:0016779">
    <property type="term" value="F:nucleotidyltransferase activity"/>
    <property type="evidence" value="ECO:0007669"/>
    <property type="project" value="UniProtKB-KW"/>
</dbReference>
<name>A0ABT2WM37_9BACI</name>
<dbReference type="InterPro" id="IPR045886">
    <property type="entry name" value="ThiF/MoeB/HesA"/>
</dbReference>
<dbReference type="SUPFAM" id="SSF69572">
    <property type="entry name" value="Activating enzymes of the ubiquitin-like proteins"/>
    <property type="match status" value="1"/>
</dbReference>
<keyword evidence="2" id="KW-0808">Transferase</keyword>
<feature type="domain" description="THIF-type NAD/FAD binding fold" evidence="1">
    <location>
        <begin position="5"/>
        <end position="243"/>
    </location>
</feature>
<dbReference type="RefSeq" id="WP_263062344.1">
    <property type="nucleotide sequence ID" value="NZ_JAOUSE010000074.1"/>
</dbReference>
<proteinExistence type="predicted"/>
<evidence type="ECO:0000313" key="3">
    <source>
        <dbReference type="Proteomes" id="UP001208656"/>
    </source>
</evidence>
<gene>
    <name evidence="2" type="ORF">OEV82_15190</name>
</gene>
<comment type="caution">
    <text evidence="2">The sequence shown here is derived from an EMBL/GenBank/DDBJ whole genome shotgun (WGS) entry which is preliminary data.</text>
</comment>
<dbReference type="CDD" id="cd00757">
    <property type="entry name" value="ThiF_MoeB_HesA_family"/>
    <property type="match status" value="1"/>
</dbReference>
<dbReference type="Pfam" id="PF00899">
    <property type="entry name" value="ThiF"/>
    <property type="match status" value="1"/>
</dbReference>
<dbReference type="PANTHER" id="PTHR10953">
    <property type="entry name" value="UBIQUITIN-ACTIVATING ENZYME E1"/>
    <property type="match status" value="1"/>
</dbReference>
<keyword evidence="3" id="KW-1185">Reference proteome</keyword>
<protein>
    <submittedName>
        <fullName evidence="2">MoeB/ThiF family adenylyltransferase</fullName>
    </submittedName>
</protein>
<dbReference type="Proteomes" id="UP001208656">
    <property type="component" value="Unassembled WGS sequence"/>
</dbReference>
<evidence type="ECO:0000259" key="1">
    <source>
        <dbReference type="Pfam" id="PF00899"/>
    </source>
</evidence>
<dbReference type="EMBL" id="JAOUSE010000074">
    <property type="protein sequence ID" value="MCU9595769.1"/>
    <property type="molecule type" value="Genomic_DNA"/>
</dbReference>
<organism evidence="2 3">
    <name type="scientific">Pallidibacillus thermolactis</name>
    <dbReference type="NCBI Taxonomy" id="251051"/>
    <lineage>
        <taxon>Bacteria</taxon>
        <taxon>Bacillati</taxon>
        <taxon>Bacillota</taxon>
        <taxon>Bacilli</taxon>
        <taxon>Bacillales</taxon>
        <taxon>Bacillaceae</taxon>
        <taxon>Pallidibacillus</taxon>
    </lineage>
</organism>
<dbReference type="NCBIfam" id="NF009123">
    <property type="entry name" value="PRK12475.1"/>
    <property type="match status" value="1"/>
</dbReference>
<accession>A0ABT2WM37</accession>
<reference evidence="2 3" key="1">
    <citation type="submission" date="2022-10" db="EMBL/GenBank/DDBJ databases">
        <title>Description of Fervidibacillus gen. nov. in the family Fervidibacillaceae fam. nov. with two species, Fervidibacillus albus sp. nov., and Fervidibacillus halotolerans sp. nov., isolated from tidal flat sediments.</title>
        <authorList>
            <person name="Kwon K.K."/>
            <person name="Yang S.-H."/>
        </authorList>
    </citation>
    <scope>NUCLEOTIDE SEQUENCE [LARGE SCALE GENOMIC DNA]</scope>
    <source>
        <strain evidence="2 3">DSM 23332</strain>
    </source>
</reference>
<dbReference type="PANTHER" id="PTHR10953:SF102">
    <property type="entry name" value="ADENYLYLTRANSFERASE AND SULFURTRANSFERASE MOCS3"/>
    <property type="match status" value="1"/>
</dbReference>
<evidence type="ECO:0000313" key="2">
    <source>
        <dbReference type="EMBL" id="MCU9595769.1"/>
    </source>
</evidence>
<sequence length="338" mass="38090">MTDRYSRQIMFKHIGEMGQEKIGQKHVLIIGCGALGSANAENLVRAGIGKLTIIDRDYVEITNLQRQNLFTEKDCDEQLPKVIAAKKRLEEINSSVCIVPHVLDANFETLCPIIERSSIDLIIDATDNFDTRFLINDISLKYNIPWIMGSCVGSMGMSFTILPGQTPCLQCLLDSLPVSGATCDSVGIVSPAVQMVTAFQSTEALKILVEDYYSLRTTLVTFDLWSNYFQTIRVERAKKEHCPTCGKQPSYPYLQYDSQTKTELLCGRNTVQIRTGKKIPIDRLAKRLKKVGQLRVNPYLLSIDYQSYRAVIFRDGRVLIHGTNSKEIAKKIYHQLIG</sequence>
<dbReference type="InterPro" id="IPR035985">
    <property type="entry name" value="Ubiquitin-activating_enz"/>
</dbReference>
<dbReference type="Gene3D" id="3.40.50.720">
    <property type="entry name" value="NAD(P)-binding Rossmann-like Domain"/>
    <property type="match status" value="1"/>
</dbReference>